<protein>
    <submittedName>
        <fullName evidence="1">Uncharacterized protein</fullName>
    </submittedName>
</protein>
<accession>A0A485JKE5</accession>
<name>A0A485JKE5_ECOLX</name>
<sequence>MTEFVKAMVGFDHATRDPGSFFAIAGTAFNDLTKKRNSS</sequence>
<evidence type="ECO:0000313" key="2">
    <source>
        <dbReference type="Proteomes" id="UP000358010"/>
    </source>
</evidence>
<organism evidence="1 2">
    <name type="scientific">Escherichia coli</name>
    <dbReference type="NCBI Taxonomy" id="562"/>
    <lineage>
        <taxon>Bacteria</taxon>
        <taxon>Pseudomonadati</taxon>
        <taxon>Pseudomonadota</taxon>
        <taxon>Gammaproteobacteria</taxon>
        <taxon>Enterobacterales</taxon>
        <taxon>Enterobacteriaceae</taxon>
        <taxon>Escherichia</taxon>
    </lineage>
</organism>
<reference evidence="1 2" key="1">
    <citation type="submission" date="2019-03" db="EMBL/GenBank/DDBJ databases">
        <authorList>
            <consortium name="Pathogen Informatics"/>
        </authorList>
    </citation>
    <scope>NUCLEOTIDE SEQUENCE [LARGE SCALE GENOMIC DNA]</scope>
    <source>
        <strain evidence="1 2">NCTC10974</strain>
    </source>
</reference>
<evidence type="ECO:0000313" key="1">
    <source>
        <dbReference type="EMBL" id="VFT70168.1"/>
    </source>
</evidence>
<dbReference type="AlphaFoldDB" id="A0A485JKE5"/>
<gene>
    <name evidence="1" type="ORF">NCTC10974_03729</name>
</gene>
<dbReference type="Proteomes" id="UP000358010">
    <property type="component" value="Unassembled WGS sequence"/>
</dbReference>
<proteinExistence type="predicted"/>
<dbReference type="EMBL" id="CAADJZ010000001">
    <property type="protein sequence ID" value="VFT70168.1"/>
    <property type="molecule type" value="Genomic_DNA"/>
</dbReference>